<sequence length="303" mass="35627">MSLSAPQTNFRYSLHNVENYKTSMQYSTNEILNKYNLLTTEYLNFIIESINVKNNAYNKFVILRGLKTITHVFNIILYYTKNLDVAYYHSQKSFYFYIEFIGQISEDQHTFLQLNSRDAMMFVYKKTIYEINNEIKKQLVYPTADVSVKLDTLNMNITILTKIISYMVNGFDFLKENKKDSFKLFIKKIEKIGEKLNNEKINNDAYHTIYKFTDTICNNDTYNNLEYSTSVPYSGSATTPFYAMAPLHLLEKHLDIIELFIKKYCKGKMNSVADAKINNNLVDLHFTLHLEDSSDKFISWIFT</sequence>
<name>A0A6C0EWC4_9ZZZZ</name>
<dbReference type="AlphaFoldDB" id="A0A6C0EWC4"/>
<reference evidence="1" key="1">
    <citation type="journal article" date="2020" name="Nature">
        <title>Giant virus diversity and host interactions through global metagenomics.</title>
        <authorList>
            <person name="Schulz F."/>
            <person name="Roux S."/>
            <person name="Paez-Espino D."/>
            <person name="Jungbluth S."/>
            <person name="Walsh D.A."/>
            <person name="Denef V.J."/>
            <person name="McMahon K.D."/>
            <person name="Konstantinidis K.T."/>
            <person name="Eloe-Fadrosh E.A."/>
            <person name="Kyrpides N.C."/>
            <person name="Woyke T."/>
        </authorList>
    </citation>
    <scope>NUCLEOTIDE SEQUENCE</scope>
    <source>
        <strain evidence="1">GVMAG-M-3300009161-30</strain>
    </source>
</reference>
<evidence type="ECO:0000313" key="1">
    <source>
        <dbReference type="EMBL" id="QHT32833.1"/>
    </source>
</evidence>
<proteinExistence type="predicted"/>
<organism evidence="1">
    <name type="scientific">viral metagenome</name>
    <dbReference type="NCBI Taxonomy" id="1070528"/>
    <lineage>
        <taxon>unclassified sequences</taxon>
        <taxon>metagenomes</taxon>
        <taxon>organismal metagenomes</taxon>
    </lineage>
</organism>
<protein>
    <submittedName>
        <fullName evidence="1">Uncharacterized protein</fullName>
    </submittedName>
</protein>
<accession>A0A6C0EWC4</accession>
<dbReference type="EMBL" id="MN738950">
    <property type="protein sequence ID" value="QHT32833.1"/>
    <property type="molecule type" value="Genomic_DNA"/>
</dbReference>